<accession>A0A2S6CUJ1</accession>
<gene>
    <name evidence="2" type="ORF">CUN59_10495</name>
</gene>
<evidence type="ECO:0000256" key="1">
    <source>
        <dbReference type="SAM" id="MobiDB-lite"/>
    </source>
</evidence>
<dbReference type="AlphaFoldDB" id="A0A2S6CUJ1"/>
<organism evidence="2 3">
    <name type="scientific">Cuspidothrix issatschenkoi CHARLIE-1</name>
    <dbReference type="NCBI Taxonomy" id="2052836"/>
    <lineage>
        <taxon>Bacteria</taxon>
        <taxon>Bacillati</taxon>
        <taxon>Cyanobacteriota</taxon>
        <taxon>Cyanophyceae</taxon>
        <taxon>Nostocales</taxon>
        <taxon>Aphanizomenonaceae</taxon>
        <taxon>Cuspidothrix</taxon>
    </lineage>
</organism>
<reference evidence="2 3" key="1">
    <citation type="submission" date="2018-02" db="EMBL/GenBank/DDBJ databases">
        <title>Discovery of a pederin family compound in a non-symbiotic bloom-forming cyanobacterium.</title>
        <authorList>
            <person name="Kust A."/>
            <person name="Mares J."/>
            <person name="Jokela J."/>
            <person name="Urajova P."/>
            <person name="Hajek J."/>
            <person name="Saurav K."/>
            <person name="Voracova K."/>
            <person name="Fewer D.P."/>
            <person name="Haapaniemi E."/>
            <person name="Permi P."/>
            <person name="Rehakova K."/>
            <person name="Sivonen K."/>
            <person name="Hrouzek P."/>
        </authorList>
    </citation>
    <scope>NUCLEOTIDE SEQUENCE [LARGE SCALE GENOMIC DNA]</scope>
    <source>
        <strain evidence="2 3">CHARLIE-1</strain>
    </source>
</reference>
<sequence length="300" mass="29448">MLKIRTFLFALLGVSPLLFLSWQLPNQATVLPTNNNESATLSGYPTPIAQASPSSTFDSPSKGTAGSLSGGGTTGSSATVFSAPAININTAPPVGAPPVGASPVGASPVGASPSVSVFVSPAGIVNITVTPAATQAVNAAAASILSTAASSVAASSVAGGGQGVATVVALAVGGAEAQAAVTQLTSALSAAGVSPALVTTLLQNIAGLLSGTEVSITPSFPSAQLPQAQLVAGTKDLKASLTIAQTNTAPTVNINKLNNAINAYNQIILESSPVVLQKLAQDKDFLAIGQTLKTLRAALK</sequence>
<evidence type="ECO:0000313" key="2">
    <source>
        <dbReference type="EMBL" id="PPJ63361.1"/>
    </source>
</evidence>
<evidence type="ECO:0000313" key="3">
    <source>
        <dbReference type="Proteomes" id="UP000239589"/>
    </source>
</evidence>
<feature type="region of interest" description="Disordered" evidence="1">
    <location>
        <begin position="50"/>
        <end position="71"/>
    </location>
</feature>
<dbReference type="EMBL" id="PGEM01000072">
    <property type="protein sequence ID" value="PPJ63361.1"/>
    <property type="molecule type" value="Genomic_DNA"/>
</dbReference>
<protein>
    <submittedName>
        <fullName evidence="2">Uncharacterized protein</fullName>
    </submittedName>
</protein>
<dbReference type="RefSeq" id="WP_104387799.1">
    <property type="nucleotide sequence ID" value="NZ_PGEM01000072.1"/>
</dbReference>
<keyword evidence="3" id="KW-1185">Reference proteome</keyword>
<dbReference type="OrthoDB" id="517883at2"/>
<comment type="caution">
    <text evidence="2">The sequence shown here is derived from an EMBL/GenBank/DDBJ whole genome shotgun (WGS) entry which is preliminary data.</text>
</comment>
<dbReference type="Proteomes" id="UP000239589">
    <property type="component" value="Unassembled WGS sequence"/>
</dbReference>
<feature type="compositionally biased region" description="Polar residues" evidence="1">
    <location>
        <begin position="50"/>
        <end position="62"/>
    </location>
</feature>
<name>A0A2S6CUJ1_9CYAN</name>
<proteinExistence type="predicted"/>